<gene>
    <name evidence="1" type="ORF">NSPZN2_70234</name>
</gene>
<protein>
    <submittedName>
        <fullName evidence="1">Uncharacterized protein</fullName>
    </submittedName>
</protein>
<keyword evidence="2" id="KW-1185">Reference proteome</keyword>
<organism evidence="1 2">
    <name type="scientific">Nitrospira defluvii</name>
    <dbReference type="NCBI Taxonomy" id="330214"/>
    <lineage>
        <taxon>Bacteria</taxon>
        <taxon>Pseudomonadati</taxon>
        <taxon>Nitrospirota</taxon>
        <taxon>Nitrospiria</taxon>
        <taxon>Nitrospirales</taxon>
        <taxon>Nitrospiraceae</taxon>
        <taxon>Nitrospira</taxon>
    </lineage>
</organism>
<evidence type="ECO:0000313" key="2">
    <source>
        <dbReference type="Proteomes" id="UP000675880"/>
    </source>
</evidence>
<name>A0ABM8SBC4_9BACT</name>
<evidence type="ECO:0000313" key="1">
    <source>
        <dbReference type="EMBL" id="CAE6799012.1"/>
    </source>
</evidence>
<dbReference type="EMBL" id="CAJNBJ010000020">
    <property type="protein sequence ID" value="CAE6799012.1"/>
    <property type="molecule type" value="Genomic_DNA"/>
</dbReference>
<reference evidence="1 2" key="1">
    <citation type="submission" date="2021-02" db="EMBL/GenBank/DDBJ databases">
        <authorList>
            <person name="Han P."/>
        </authorList>
    </citation>
    <scope>NUCLEOTIDE SEQUENCE [LARGE SCALE GENOMIC DNA]</scope>
    <source>
        <strain evidence="1">Candidatus Nitrospira sp. ZN2</strain>
    </source>
</reference>
<accession>A0ABM8SBC4</accession>
<dbReference type="Proteomes" id="UP000675880">
    <property type="component" value="Unassembled WGS sequence"/>
</dbReference>
<sequence length="37" mass="4287">MLRGVLFTVAGQNTQEAIFPNFSIYYYWGKNGTVIMR</sequence>
<comment type="caution">
    <text evidence="1">The sequence shown here is derived from an EMBL/GenBank/DDBJ whole genome shotgun (WGS) entry which is preliminary data.</text>
</comment>
<proteinExistence type="predicted"/>